<protein>
    <submittedName>
        <fullName evidence="2">BTB/POZ protein</fullName>
    </submittedName>
</protein>
<dbReference type="SUPFAM" id="SSF54695">
    <property type="entry name" value="POZ domain"/>
    <property type="match status" value="1"/>
</dbReference>
<keyword evidence="3" id="KW-1185">Reference proteome</keyword>
<gene>
    <name evidence="2" type="ORF">C1645_809851</name>
</gene>
<name>A0A397SGJ9_9GLOM</name>
<evidence type="ECO:0000313" key="2">
    <source>
        <dbReference type="EMBL" id="RIA81901.1"/>
    </source>
</evidence>
<organism evidence="2 3">
    <name type="scientific">Glomus cerebriforme</name>
    <dbReference type="NCBI Taxonomy" id="658196"/>
    <lineage>
        <taxon>Eukaryota</taxon>
        <taxon>Fungi</taxon>
        <taxon>Fungi incertae sedis</taxon>
        <taxon>Mucoromycota</taxon>
        <taxon>Glomeromycotina</taxon>
        <taxon>Glomeromycetes</taxon>
        <taxon>Glomerales</taxon>
        <taxon>Glomeraceae</taxon>
        <taxon>Glomus</taxon>
    </lineage>
</organism>
<evidence type="ECO:0000259" key="1">
    <source>
        <dbReference type="PROSITE" id="PS50097"/>
    </source>
</evidence>
<dbReference type="PANTHER" id="PTHR24413">
    <property type="entry name" value="SPECKLE-TYPE POZ PROTEIN"/>
    <property type="match status" value="1"/>
</dbReference>
<dbReference type="Gene3D" id="3.30.710.10">
    <property type="entry name" value="Potassium Channel Kv1.1, Chain A"/>
    <property type="match status" value="1"/>
</dbReference>
<dbReference type="SMART" id="SM00225">
    <property type="entry name" value="BTB"/>
    <property type="match status" value="1"/>
</dbReference>
<dbReference type="InterPro" id="IPR000210">
    <property type="entry name" value="BTB/POZ_dom"/>
</dbReference>
<dbReference type="InterPro" id="IPR011333">
    <property type="entry name" value="SKP1/BTB/POZ_sf"/>
</dbReference>
<dbReference type="EMBL" id="QKYT01000729">
    <property type="protein sequence ID" value="RIA81901.1"/>
    <property type="molecule type" value="Genomic_DNA"/>
</dbReference>
<dbReference type="Proteomes" id="UP000265703">
    <property type="component" value="Unassembled WGS sequence"/>
</dbReference>
<accession>A0A397SGJ9</accession>
<dbReference type="PROSITE" id="PS50097">
    <property type="entry name" value="BTB"/>
    <property type="match status" value="1"/>
</dbReference>
<reference evidence="2 3" key="1">
    <citation type="submission" date="2018-06" db="EMBL/GenBank/DDBJ databases">
        <title>Comparative genomics reveals the genomic features of Rhizophagus irregularis, R. cerebriforme, R. diaphanum and Gigaspora rosea, and their symbiotic lifestyle signature.</title>
        <authorList>
            <person name="Morin E."/>
            <person name="San Clemente H."/>
            <person name="Chen E.C.H."/>
            <person name="De La Providencia I."/>
            <person name="Hainaut M."/>
            <person name="Kuo A."/>
            <person name="Kohler A."/>
            <person name="Murat C."/>
            <person name="Tang N."/>
            <person name="Roy S."/>
            <person name="Loubradou J."/>
            <person name="Henrissat B."/>
            <person name="Grigoriev I.V."/>
            <person name="Corradi N."/>
            <person name="Roux C."/>
            <person name="Martin F.M."/>
        </authorList>
    </citation>
    <scope>NUCLEOTIDE SEQUENCE [LARGE SCALE GENOMIC DNA]</scope>
    <source>
        <strain evidence="2 3">DAOM 227022</strain>
    </source>
</reference>
<evidence type="ECO:0000313" key="3">
    <source>
        <dbReference type="Proteomes" id="UP000265703"/>
    </source>
</evidence>
<sequence>MTRGILLKRDFGSLINNPKYSDIEILCQDGEKIYGIRAILAIRCDVLDKLLYNGMKESHESQIYFPQINSTEFKIILEYLYTGSIDKNSLNKDNIVETYIAIDYFQITELQDLLMESVKFILENNQDDNFSPELLSKAVIKLPNLTDNELFNLLIESVALIPLNSIKIGRLSYLALQHLLSSTYENKMPFMTSEYDVFRYSVILAKKEYLIMQQKLLN</sequence>
<dbReference type="AlphaFoldDB" id="A0A397SGJ9"/>
<proteinExistence type="predicted"/>
<dbReference type="Pfam" id="PF00651">
    <property type="entry name" value="BTB"/>
    <property type="match status" value="1"/>
</dbReference>
<dbReference type="OrthoDB" id="6359816at2759"/>
<feature type="domain" description="BTB" evidence="1">
    <location>
        <begin position="21"/>
        <end position="89"/>
    </location>
</feature>
<comment type="caution">
    <text evidence="2">The sequence shown here is derived from an EMBL/GenBank/DDBJ whole genome shotgun (WGS) entry which is preliminary data.</text>
</comment>